<dbReference type="NCBIfam" id="TIGR00046">
    <property type="entry name" value="RsmE family RNA methyltransferase"/>
    <property type="match status" value="1"/>
</dbReference>
<evidence type="ECO:0000313" key="16">
    <source>
        <dbReference type="Proteomes" id="UP001220478"/>
    </source>
</evidence>
<dbReference type="PANTHER" id="PTHR30027:SF3">
    <property type="entry name" value="16S RRNA (URACIL(1498)-N(3))-METHYLTRANSFERASE"/>
    <property type="match status" value="1"/>
</dbReference>
<keyword evidence="8 12" id="KW-0808">Transferase</keyword>
<evidence type="ECO:0000256" key="3">
    <source>
        <dbReference type="ARBA" id="ARBA00012328"/>
    </source>
</evidence>
<feature type="domain" description="Ribosomal RNA small subunit methyltransferase E PUA-like" evidence="14">
    <location>
        <begin position="26"/>
        <end position="67"/>
    </location>
</feature>
<keyword evidence="9 12" id="KW-0949">S-adenosyl-L-methionine</keyword>
<comment type="similarity">
    <text evidence="2 12">Belongs to the RNA methyltransferase RsmE family.</text>
</comment>
<dbReference type="SUPFAM" id="SSF75217">
    <property type="entry name" value="alpha/beta knot"/>
    <property type="match status" value="1"/>
</dbReference>
<evidence type="ECO:0000259" key="14">
    <source>
        <dbReference type="Pfam" id="PF20260"/>
    </source>
</evidence>
<evidence type="ECO:0000256" key="1">
    <source>
        <dbReference type="ARBA" id="ARBA00004496"/>
    </source>
</evidence>
<keyword evidence="6 12" id="KW-0698">rRNA processing</keyword>
<dbReference type="PANTHER" id="PTHR30027">
    <property type="entry name" value="RIBOSOMAL RNA SMALL SUBUNIT METHYLTRANSFERASE E"/>
    <property type="match status" value="1"/>
</dbReference>
<dbReference type="GO" id="GO:0032259">
    <property type="term" value="P:methylation"/>
    <property type="evidence" value="ECO:0007669"/>
    <property type="project" value="UniProtKB-KW"/>
</dbReference>
<evidence type="ECO:0000256" key="8">
    <source>
        <dbReference type="ARBA" id="ARBA00022679"/>
    </source>
</evidence>
<feature type="domain" description="Ribosomal RNA small subunit methyltransferase E methyltransferase" evidence="13">
    <location>
        <begin position="77"/>
        <end position="249"/>
    </location>
</feature>
<dbReference type="EC" id="2.1.1.193" evidence="3 12"/>
<dbReference type="InterPro" id="IPR006700">
    <property type="entry name" value="RsmE"/>
</dbReference>
<dbReference type="EMBL" id="CP118868">
    <property type="protein sequence ID" value="WEG35258.1"/>
    <property type="molecule type" value="Genomic_DNA"/>
</dbReference>
<proteinExistence type="inferred from homology"/>
<dbReference type="Pfam" id="PF20260">
    <property type="entry name" value="PUA_4"/>
    <property type="match status" value="1"/>
</dbReference>
<accession>A0ABY8C3K6</accession>
<comment type="function">
    <text evidence="10 12">Specifically methylates the N3 position of the uracil ring of uridine 1498 (m3U1498) in 16S rRNA. Acts on the fully assembled 30S ribosomal subunit.</text>
</comment>
<dbReference type="InterPro" id="IPR046887">
    <property type="entry name" value="RsmE_PUA-like"/>
</dbReference>
<protein>
    <recommendedName>
        <fullName evidence="4 12">Ribosomal RNA small subunit methyltransferase E</fullName>
        <ecNumber evidence="3 12">2.1.1.193</ecNumber>
    </recommendedName>
</protein>
<dbReference type="RefSeq" id="WP_315571338.1">
    <property type="nucleotide sequence ID" value="NZ_CP118868.1"/>
</dbReference>
<keyword evidence="7 12" id="KW-0489">Methyltransferase</keyword>
<dbReference type="CDD" id="cd18084">
    <property type="entry name" value="RsmE-like"/>
    <property type="match status" value="1"/>
</dbReference>
<dbReference type="GO" id="GO:0008168">
    <property type="term" value="F:methyltransferase activity"/>
    <property type="evidence" value="ECO:0007669"/>
    <property type="project" value="UniProtKB-KW"/>
</dbReference>
<dbReference type="Pfam" id="PF04452">
    <property type="entry name" value="Methyltrans_RNA"/>
    <property type="match status" value="1"/>
</dbReference>
<dbReference type="InterPro" id="IPR046886">
    <property type="entry name" value="RsmE_MTase_dom"/>
</dbReference>
<evidence type="ECO:0000256" key="11">
    <source>
        <dbReference type="ARBA" id="ARBA00047944"/>
    </source>
</evidence>
<evidence type="ECO:0000256" key="2">
    <source>
        <dbReference type="ARBA" id="ARBA00005528"/>
    </source>
</evidence>
<evidence type="ECO:0000256" key="12">
    <source>
        <dbReference type="PIRNR" id="PIRNR015601"/>
    </source>
</evidence>
<dbReference type="Gene3D" id="3.40.1280.10">
    <property type="match status" value="1"/>
</dbReference>
<reference evidence="15 16" key="1">
    <citation type="submission" date="2023-02" db="EMBL/GenBank/DDBJ databases">
        <title>Novel Oscillospiraceae bacterial genomes.</title>
        <authorList>
            <person name="Srinivasan S."/>
            <person name="Austin M.N."/>
            <person name="Fiedler T.L."/>
            <person name="Strenk S.M."/>
            <person name="Agnew K.J."/>
            <person name="Nagana Gowda G.A."/>
            <person name="Raftery D."/>
            <person name="Beamer M.A."/>
            <person name="Achilles S.L."/>
            <person name="Wiesenfeld H.C."/>
            <person name="Fredricks D.N."/>
            <person name="Hillier S.L."/>
        </authorList>
    </citation>
    <scope>NUCLEOTIDE SEQUENCE [LARGE SCALE GENOMIC DNA]</scope>
    <source>
        <strain evidence="15 16">CHIC02 1186E3-8</strain>
    </source>
</reference>
<dbReference type="InterPro" id="IPR029026">
    <property type="entry name" value="tRNA_m1G_MTases_N"/>
</dbReference>
<evidence type="ECO:0000259" key="13">
    <source>
        <dbReference type="Pfam" id="PF04452"/>
    </source>
</evidence>
<keyword evidence="16" id="KW-1185">Reference proteome</keyword>
<evidence type="ECO:0000256" key="10">
    <source>
        <dbReference type="ARBA" id="ARBA00025699"/>
    </source>
</evidence>
<dbReference type="Proteomes" id="UP001220478">
    <property type="component" value="Chromosome"/>
</dbReference>
<sequence>MHHFFVDRLEKSSKFPGAFMTTIVEKQAHHLINVLRAEIGEEISVACLGHNYQGFISEIRPTHVVVEQLTLQEQKAELPFELILVQGLPKSDKLEFIITKACELGVSKILPLQCERSITRDKADKAEKITIRRNEIALAACKQAHRSQLVKVEKSIAGRELFQKYQFDYCLIAYEKSDLTQSLAKYWQTVKKSILTAPKRKQIAVVVGPEGGFTPAEIAYFTANNADIVNLGARILRTETAGLALLSYIMLDSEQ</sequence>
<name>A0ABY8C3K6_9FIRM</name>
<keyword evidence="5 12" id="KW-0963">Cytoplasm</keyword>
<evidence type="ECO:0000256" key="6">
    <source>
        <dbReference type="ARBA" id="ARBA00022552"/>
    </source>
</evidence>
<evidence type="ECO:0000256" key="7">
    <source>
        <dbReference type="ARBA" id="ARBA00022603"/>
    </source>
</evidence>
<evidence type="ECO:0000256" key="5">
    <source>
        <dbReference type="ARBA" id="ARBA00022490"/>
    </source>
</evidence>
<gene>
    <name evidence="15" type="ORF">PYS61_04825</name>
</gene>
<comment type="subcellular location">
    <subcellularLocation>
        <location evidence="1 12">Cytoplasm</location>
    </subcellularLocation>
</comment>
<evidence type="ECO:0000256" key="9">
    <source>
        <dbReference type="ARBA" id="ARBA00022691"/>
    </source>
</evidence>
<dbReference type="InterPro" id="IPR029028">
    <property type="entry name" value="Alpha/beta_knot_MTases"/>
</dbReference>
<comment type="catalytic activity">
    <reaction evidence="11 12">
        <text>uridine(1498) in 16S rRNA + S-adenosyl-L-methionine = N(3)-methyluridine(1498) in 16S rRNA + S-adenosyl-L-homocysteine + H(+)</text>
        <dbReference type="Rhea" id="RHEA:42920"/>
        <dbReference type="Rhea" id="RHEA-COMP:10283"/>
        <dbReference type="Rhea" id="RHEA-COMP:10284"/>
        <dbReference type="ChEBI" id="CHEBI:15378"/>
        <dbReference type="ChEBI" id="CHEBI:57856"/>
        <dbReference type="ChEBI" id="CHEBI:59789"/>
        <dbReference type="ChEBI" id="CHEBI:65315"/>
        <dbReference type="ChEBI" id="CHEBI:74502"/>
        <dbReference type="EC" id="2.1.1.193"/>
    </reaction>
</comment>
<organism evidence="15 16">
    <name type="scientific">Amygdalobacter indicium</name>
    <dbReference type="NCBI Taxonomy" id="3029272"/>
    <lineage>
        <taxon>Bacteria</taxon>
        <taxon>Bacillati</taxon>
        <taxon>Bacillota</taxon>
        <taxon>Clostridia</taxon>
        <taxon>Eubacteriales</taxon>
        <taxon>Oscillospiraceae</taxon>
        <taxon>Amygdalobacter</taxon>
    </lineage>
</organism>
<evidence type="ECO:0000256" key="4">
    <source>
        <dbReference type="ARBA" id="ARBA00013673"/>
    </source>
</evidence>
<dbReference type="PIRSF" id="PIRSF015601">
    <property type="entry name" value="MTase_slr0722"/>
    <property type="match status" value="1"/>
</dbReference>
<evidence type="ECO:0000313" key="15">
    <source>
        <dbReference type="EMBL" id="WEG35258.1"/>
    </source>
</evidence>